<keyword evidence="1" id="KW-0812">Transmembrane</keyword>
<evidence type="ECO:0000313" key="2">
    <source>
        <dbReference type="EMBL" id="AAO10831.1"/>
    </source>
</evidence>
<dbReference type="EMBL" id="AE016795">
    <property type="protein sequence ID" value="AAO10831.1"/>
    <property type="molecule type" value="Genomic_DNA"/>
</dbReference>
<dbReference type="Proteomes" id="UP000002275">
    <property type="component" value="Chromosome I"/>
</dbReference>
<accession>A0A3Q0L5U1</accession>
<keyword evidence="1" id="KW-1133">Transmembrane helix</keyword>
<name>A0A3Q0L5U1_VIBVU</name>
<feature type="transmembrane region" description="Helical" evidence="1">
    <location>
        <begin position="20"/>
        <end position="44"/>
    </location>
</feature>
<proteinExistence type="predicted"/>
<organism evidence="2 3">
    <name type="scientific">Vibrio vulnificus (strain CMCP6)</name>
    <dbReference type="NCBI Taxonomy" id="216895"/>
    <lineage>
        <taxon>Bacteria</taxon>
        <taxon>Pseudomonadati</taxon>
        <taxon>Pseudomonadota</taxon>
        <taxon>Gammaproteobacteria</taxon>
        <taxon>Vibrionales</taxon>
        <taxon>Vibrionaceae</taxon>
        <taxon>Vibrio</taxon>
    </lineage>
</organism>
<dbReference type="KEGG" id="vvu:VV1_2467"/>
<reference evidence="2 3" key="2">
    <citation type="journal article" date="2003" name="Infect. Immun.">
        <title>Characterization and pathogenic significance of Vibrio vulnificus antigens preferentially expressed in septicemic patients.</title>
        <authorList>
            <person name="Kim Y.R."/>
            <person name="Lee S.E."/>
            <person name="Kim C.M."/>
            <person name="Kim S.Y."/>
            <person name="Shin E.K."/>
            <person name="Shin D.H."/>
            <person name="Chung S.S."/>
            <person name="Choy H.E."/>
            <person name="Progulske-Fox A."/>
            <person name="Hillman J.D."/>
            <person name="Handfield M."/>
            <person name="Rhee J.H."/>
        </authorList>
    </citation>
    <scope>NUCLEOTIDE SEQUENCE [LARGE SCALE GENOMIC DNA]</scope>
    <source>
        <strain evidence="2 3">CMCP6</strain>
    </source>
</reference>
<sequence length="53" mass="6124">MFDSIEVCSTWQCVNSFSSWFSAIVSPIIAFLSLYISFKAYTYAKEKISLRLM</sequence>
<keyword evidence="1" id="KW-0472">Membrane</keyword>
<evidence type="ECO:0000313" key="3">
    <source>
        <dbReference type="Proteomes" id="UP000002275"/>
    </source>
</evidence>
<reference evidence="3" key="1">
    <citation type="submission" date="2002-12" db="EMBL/GenBank/DDBJ databases">
        <title>Complete genome sequence of Vibrio vulnificus CMCP6.</title>
        <authorList>
            <person name="Rhee J.H."/>
            <person name="Kim S.Y."/>
            <person name="Chung S.S."/>
            <person name="Kim J.J."/>
            <person name="Moon Y.H."/>
            <person name="Jeong H."/>
            <person name="Choy H.E."/>
        </authorList>
    </citation>
    <scope>NUCLEOTIDE SEQUENCE [LARGE SCALE GENOMIC DNA]</scope>
    <source>
        <strain evidence="3">CMCP6</strain>
    </source>
</reference>
<protein>
    <submittedName>
        <fullName evidence="2">Hyptothetical protein</fullName>
    </submittedName>
</protein>
<gene>
    <name evidence="2" type="ordered locus">VV1_2467</name>
</gene>
<evidence type="ECO:0000256" key="1">
    <source>
        <dbReference type="SAM" id="Phobius"/>
    </source>
</evidence>
<dbReference type="AlphaFoldDB" id="A0A3Q0L5U1"/>
<reference evidence="2 3" key="3">
    <citation type="journal article" date="2011" name="Mol. Syst. Biol.">
        <title>Integrative genome-scale metabolic analysis of Vibrio vulnificus for drug targeting and discovery.</title>
        <authorList>
            <person name="Kim H.U."/>
            <person name="Kim S.Y."/>
            <person name="Jeong H."/>
            <person name="Kim T.Y."/>
            <person name="Kim J.J."/>
            <person name="Choy H.E."/>
            <person name="Yi K.Y."/>
            <person name="Rhee J.H."/>
            <person name="Lee S.Y."/>
        </authorList>
    </citation>
    <scope>NUCLEOTIDE SEQUENCE [LARGE SCALE GENOMIC DNA]</scope>
    <source>
        <strain evidence="2 3">CMCP6</strain>
    </source>
</reference>